<organism evidence="1 2">
    <name type="scientific">Paenibacillus oralis</name>
    <dbReference type="NCBI Taxonomy" id="2490856"/>
    <lineage>
        <taxon>Bacteria</taxon>
        <taxon>Bacillati</taxon>
        <taxon>Bacillota</taxon>
        <taxon>Bacilli</taxon>
        <taxon>Bacillales</taxon>
        <taxon>Paenibacillaceae</taxon>
        <taxon>Paenibacillus</taxon>
    </lineage>
</organism>
<dbReference type="Proteomes" id="UP000267017">
    <property type="component" value="Unassembled WGS sequence"/>
</dbReference>
<protein>
    <submittedName>
        <fullName evidence="1">Uncharacterized protein</fullName>
    </submittedName>
</protein>
<dbReference type="EMBL" id="RRCN01000002">
    <property type="protein sequence ID" value="RRJ55008.1"/>
    <property type="molecule type" value="Genomic_DNA"/>
</dbReference>
<dbReference type="AlphaFoldDB" id="A0A3P3TD13"/>
<keyword evidence="2" id="KW-1185">Reference proteome</keyword>
<name>A0A3P3TD13_9BACL</name>
<accession>A0A3P3TD13</accession>
<sequence>MHPTQTSTRCLCVGVTLFKT</sequence>
<reference evidence="1 2" key="1">
    <citation type="submission" date="2018-11" db="EMBL/GenBank/DDBJ databases">
        <title>Genome sequencing of Paenibacillus sp. KCOM 3021 (= ChDC PVNT-B20).</title>
        <authorList>
            <person name="Kook J.-K."/>
            <person name="Park S.-N."/>
            <person name="Lim Y.K."/>
        </authorList>
    </citation>
    <scope>NUCLEOTIDE SEQUENCE [LARGE SCALE GENOMIC DNA]</scope>
    <source>
        <strain evidence="1 2">KCOM 3021</strain>
    </source>
</reference>
<comment type="caution">
    <text evidence="1">The sequence shown here is derived from an EMBL/GenBank/DDBJ whole genome shotgun (WGS) entry which is preliminary data.</text>
</comment>
<evidence type="ECO:0000313" key="2">
    <source>
        <dbReference type="Proteomes" id="UP000267017"/>
    </source>
</evidence>
<evidence type="ECO:0000313" key="1">
    <source>
        <dbReference type="EMBL" id="RRJ55008.1"/>
    </source>
</evidence>
<gene>
    <name evidence="1" type="ORF">EHV15_34650</name>
</gene>
<proteinExistence type="predicted"/>